<evidence type="ECO:0000313" key="2">
    <source>
        <dbReference type="EMBL" id="GAA4808861.1"/>
    </source>
</evidence>
<evidence type="ECO:0000313" key="3">
    <source>
        <dbReference type="Proteomes" id="UP001500839"/>
    </source>
</evidence>
<name>A0ABP9CJP6_9ACTN</name>
<dbReference type="Proteomes" id="UP001500839">
    <property type="component" value="Unassembled WGS sequence"/>
</dbReference>
<proteinExistence type="predicted"/>
<keyword evidence="3" id="KW-1185">Reference proteome</keyword>
<evidence type="ECO:0000256" key="1">
    <source>
        <dbReference type="SAM" id="MobiDB-lite"/>
    </source>
</evidence>
<comment type="caution">
    <text evidence="2">The sequence shown here is derived from an EMBL/GenBank/DDBJ whole genome shotgun (WGS) entry which is preliminary data.</text>
</comment>
<dbReference type="EMBL" id="BAABKQ010000001">
    <property type="protein sequence ID" value="GAA4808861.1"/>
    <property type="molecule type" value="Genomic_DNA"/>
</dbReference>
<accession>A0ABP9CJP6</accession>
<sequence length="226" mass="24514">MQAVVGDDCPRFCASTLEGGDACVVRQEPRDGVILQINGAPAFRLEVEFTCVLDGHADYLAVQKSSIKVFVAPAGKQPLFRYEYERTVRSAIAGAHIQFHGQHPELESAMQNTGSSTTRSRRRADGKKPMELSALHFPVGGPRFRPCLEDVMEMLIDEFGVQPVGSISAARATLASGRETWRRKQVATVVRDAPDVAVQALKKLGFHVEPPAGGHPPGKSVVLQSL</sequence>
<organism evidence="2 3">
    <name type="scientific">Tomitella cavernea</name>
    <dbReference type="NCBI Taxonomy" id="1387982"/>
    <lineage>
        <taxon>Bacteria</taxon>
        <taxon>Bacillati</taxon>
        <taxon>Actinomycetota</taxon>
        <taxon>Actinomycetes</taxon>
        <taxon>Mycobacteriales</taxon>
        <taxon>Tomitella</taxon>
    </lineage>
</organism>
<reference evidence="3" key="1">
    <citation type="journal article" date="2019" name="Int. J. Syst. Evol. Microbiol.">
        <title>The Global Catalogue of Microorganisms (GCM) 10K type strain sequencing project: providing services to taxonomists for standard genome sequencing and annotation.</title>
        <authorList>
            <consortium name="The Broad Institute Genomics Platform"/>
            <consortium name="The Broad Institute Genome Sequencing Center for Infectious Disease"/>
            <person name="Wu L."/>
            <person name="Ma J."/>
        </authorList>
    </citation>
    <scope>NUCLEOTIDE SEQUENCE [LARGE SCALE GENOMIC DNA]</scope>
    <source>
        <strain evidence="3">JCM 18542</strain>
    </source>
</reference>
<gene>
    <name evidence="2" type="ORF">GCM10023353_10800</name>
</gene>
<protein>
    <submittedName>
        <fullName evidence="2">Uncharacterized protein</fullName>
    </submittedName>
</protein>
<feature type="region of interest" description="Disordered" evidence="1">
    <location>
        <begin position="103"/>
        <end position="128"/>
    </location>
</feature>